<evidence type="ECO:0008006" key="4">
    <source>
        <dbReference type="Google" id="ProtNLM"/>
    </source>
</evidence>
<feature type="transmembrane region" description="Helical" evidence="1">
    <location>
        <begin position="73"/>
        <end position="90"/>
    </location>
</feature>
<dbReference type="PIRSF" id="PIRSF021239">
    <property type="entry name" value="UCP021239"/>
    <property type="match status" value="1"/>
</dbReference>
<dbReference type="PANTHER" id="PTHR38482:SF1">
    <property type="entry name" value="DMT FAMILY PROTEIN"/>
    <property type="match status" value="1"/>
</dbReference>
<evidence type="ECO:0000256" key="1">
    <source>
        <dbReference type="SAM" id="Phobius"/>
    </source>
</evidence>
<gene>
    <name evidence="2" type="ORF">BN961_02702</name>
</gene>
<dbReference type="EMBL" id="CCAZ020000002">
    <property type="protein sequence ID" value="CEG09277.1"/>
    <property type="molecule type" value="Genomic_DNA"/>
</dbReference>
<feature type="transmembrane region" description="Helical" evidence="1">
    <location>
        <begin position="96"/>
        <end position="113"/>
    </location>
</feature>
<feature type="transmembrane region" description="Helical" evidence="1">
    <location>
        <begin position="34"/>
        <end position="53"/>
    </location>
</feature>
<proteinExistence type="predicted"/>
<keyword evidence="1" id="KW-0812">Transmembrane</keyword>
<evidence type="ECO:0000313" key="2">
    <source>
        <dbReference type="EMBL" id="CEG09277.1"/>
    </source>
</evidence>
<dbReference type="RefSeq" id="WP_009339950.1">
    <property type="nucleotide sequence ID" value="NZ_CCAZ020000002.1"/>
</dbReference>
<keyword evidence="1" id="KW-1133">Transmembrane helix</keyword>
<name>A0A090MSU2_AFIFE</name>
<sequence length="116" mass="13027">MPTISPAILPILMLFASNCFMTFAWYGHLRFKESPLVLVIMVSWGIALFEYWLAVPANRWGSAVYTPAQLKTIQEVITLIVFAGFSAFYLKEPLGWNQAVGFAFIAVGAFFIFHKG</sequence>
<protein>
    <recommendedName>
        <fullName evidence="4">DMT family protein</fullName>
    </recommendedName>
</protein>
<dbReference type="OrthoDB" id="9805206at2"/>
<keyword evidence="1" id="KW-0472">Membrane</keyword>
<evidence type="ECO:0000313" key="3">
    <source>
        <dbReference type="Proteomes" id="UP000035762"/>
    </source>
</evidence>
<dbReference type="AlphaFoldDB" id="A0A090MSU2"/>
<feature type="transmembrane region" description="Helical" evidence="1">
    <location>
        <begin position="7"/>
        <end position="28"/>
    </location>
</feature>
<dbReference type="Proteomes" id="UP000035762">
    <property type="component" value="Unassembled WGS sequence"/>
</dbReference>
<organism evidence="2 3">
    <name type="scientific">Afipia felis</name>
    <name type="common">Cat scratch disease bacillus</name>
    <dbReference type="NCBI Taxonomy" id="1035"/>
    <lineage>
        <taxon>Bacteria</taxon>
        <taxon>Pseudomonadati</taxon>
        <taxon>Pseudomonadota</taxon>
        <taxon>Alphaproteobacteria</taxon>
        <taxon>Hyphomicrobiales</taxon>
        <taxon>Nitrobacteraceae</taxon>
        <taxon>Afipia</taxon>
    </lineage>
</organism>
<dbReference type="PANTHER" id="PTHR38482">
    <property type="entry name" value="DMT FAMILY PROTEIN"/>
    <property type="match status" value="1"/>
</dbReference>
<dbReference type="Pfam" id="PF04342">
    <property type="entry name" value="DMT_6"/>
    <property type="match status" value="1"/>
</dbReference>
<reference evidence="2 3" key="1">
    <citation type="journal article" date="2014" name="Genome Announc.">
        <title>Genome Sequence of Afipia felis Strain 76713, Isolated in Hospital Water Using an Amoeba Co-Culture Procedure.</title>
        <authorList>
            <person name="Benamar S."/>
            <person name="La Scola B."/>
            <person name="Croce O."/>
        </authorList>
    </citation>
    <scope>NUCLEOTIDE SEQUENCE [LARGE SCALE GENOMIC DNA]</scope>
    <source>
        <strain evidence="2 3">76713</strain>
    </source>
</reference>
<keyword evidence="3" id="KW-1185">Reference proteome</keyword>
<accession>A0A090MSU2</accession>
<comment type="caution">
    <text evidence="2">The sequence shown here is derived from an EMBL/GenBank/DDBJ whole genome shotgun (WGS) entry which is preliminary data.</text>
</comment>
<dbReference type="InterPro" id="IPR007437">
    <property type="entry name" value="DUF486"/>
</dbReference>